<keyword evidence="7" id="KW-0560">Oxidoreductase</keyword>
<evidence type="ECO:0000256" key="6">
    <source>
        <dbReference type="PIRSR" id="PIRSR602401-1"/>
    </source>
</evidence>
<keyword evidence="7" id="KW-0503">Monooxygenase</keyword>
<keyword evidence="3 6" id="KW-0349">Heme</keyword>
<evidence type="ECO:0000256" key="1">
    <source>
        <dbReference type="ARBA" id="ARBA00001971"/>
    </source>
</evidence>
<dbReference type="GO" id="GO:0005506">
    <property type="term" value="F:iron ion binding"/>
    <property type="evidence" value="ECO:0007669"/>
    <property type="project" value="InterPro"/>
</dbReference>
<keyword evidence="4 6" id="KW-0479">Metal-binding</keyword>
<dbReference type="PRINTS" id="PR00463">
    <property type="entry name" value="EP450I"/>
</dbReference>
<dbReference type="InterPro" id="IPR002401">
    <property type="entry name" value="Cyt_P450_E_grp-I"/>
</dbReference>
<comment type="cofactor">
    <cofactor evidence="1 6">
        <name>heme</name>
        <dbReference type="ChEBI" id="CHEBI:30413"/>
    </cofactor>
</comment>
<dbReference type="Pfam" id="PF00067">
    <property type="entry name" value="p450"/>
    <property type="match status" value="1"/>
</dbReference>
<feature type="binding site" description="axial binding residue" evidence="6">
    <location>
        <position position="490"/>
    </location>
    <ligand>
        <name>heme</name>
        <dbReference type="ChEBI" id="CHEBI:30413"/>
    </ligand>
    <ligandPart>
        <name>Fe</name>
        <dbReference type="ChEBI" id="CHEBI:18248"/>
    </ligandPart>
</feature>
<dbReference type="PRINTS" id="PR00385">
    <property type="entry name" value="P450"/>
</dbReference>
<dbReference type="PANTHER" id="PTHR24305">
    <property type="entry name" value="CYTOCHROME P450"/>
    <property type="match status" value="1"/>
</dbReference>
<accession>A0A1W2TAI0</accession>
<dbReference type="SUPFAM" id="SSF48264">
    <property type="entry name" value="Cytochrome P450"/>
    <property type="match status" value="1"/>
</dbReference>
<dbReference type="AlphaFoldDB" id="A0A1W2TAI0"/>
<dbReference type="PROSITE" id="PS00086">
    <property type="entry name" value="CYTOCHROME_P450"/>
    <property type="match status" value="1"/>
</dbReference>
<evidence type="ECO:0000313" key="9">
    <source>
        <dbReference type="EMBL" id="GAP82392.2"/>
    </source>
</evidence>
<name>A0A1W2TAI0_ROSNE</name>
<feature type="chain" id="PRO_5012642110" evidence="8">
    <location>
        <begin position="21"/>
        <end position="559"/>
    </location>
</feature>
<dbReference type="InterPro" id="IPR050121">
    <property type="entry name" value="Cytochrome_P450_monoxygenase"/>
</dbReference>
<evidence type="ECO:0000256" key="3">
    <source>
        <dbReference type="ARBA" id="ARBA00022617"/>
    </source>
</evidence>
<protein>
    <submittedName>
        <fullName evidence="9">Putative cytochrome P450</fullName>
    </submittedName>
</protein>
<sequence length="559" mass="63857">MALLHGLLWAVALLVSGVTAYSMSQLAQNYLAACKIGLPIRMIPISHTNPFWMLVDRRVLSLVKRIPFIGNSSFIRYNYRAWELADRYYSHAEMGDAFIVVTPGRNWLYVADPEALIDIFRRRIDFPRCLELTEILNVFGPNISTVDGPQWKTQRKLTASCFNEPNNEIVWSETLLLAKDMLSYWTSKKSIDSVAHDTRTLSLHVLSRAGFGKSFKFQGHGERSESNPSTSYKDSLQLILENCVLIMALGPKFLERAWWLPRHLRNLSRACSSFQNYMTNQYEEEKRAFAQGSGLTDRNLMTSLVRASQDEATTGNTGLTESEIYGNMFVFNFAGHDTTAHTFTFAIFFLAANPQVQDWVHEEVRRVLGDRKSGEWRYNEDFPRLKRCLSVMLETVRLYTPVPVAKWTDQGAQQLRVGDKTVVIPPNTMVIPSYASVHSDPKYWGSDSLTWRPSRWISATESTTTEHDSEQLINPQRGTFLGWSEGSRDCPGRKFSQVEFVATIATLVQDWRFDPTTGPGESIDDARRRVLYQIETDSAPVLLLQMLHPERAPLVWSRR</sequence>
<reference evidence="9" key="1">
    <citation type="submission" date="2016-03" db="EMBL/GenBank/DDBJ databases">
        <title>Draft genome sequence of Rosellinia necatrix.</title>
        <authorList>
            <person name="Kanematsu S."/>
        </authorList>
    </citation>
    <scope>NUCLEOTIDE SEQUENCE [LARGE SCALE GENOMIC DNA]</scope>
    <source>
        <strain evidence="9">W97</strain>
    </source>
</reference>
<organism evidence="9">
    <name type="scientific">Rosellinia necatrix</name>
    <name type="common">White root-rot fungus</name>
    <dbReference type="NCBI Taxonomy" id="77044"/>
    <lineage>
        <taxon>Eukaryota</taxon>
        <taxon>Fungi</taxon>
        <taxon>Dikarya</taxon>
        <taxon>Ascomycota</taxon>
        <taxon>Pezizomycotina</taxon>
        <taxon>Sordariomycetes</taxon>
        <taxon>Xylariomycetidae</taxon>
        <taxon>Xylariales</taxon>
        <taxon>Xylariaceae</taxon>
        <taxon>Rosellinia</taxon>
    </lineage>
</organism>
<dbReference type="CDD" id="cd11070">
    <property type="entry name" value="CYP56-like"/>
    <property type="match status" value="1"/>
</dbReference>
<evidence type="ECO:0000313" key="10">
    <source>
        <dbReference type="Proteomes" id="UP000054516"/>
    </source>
</evidence>
<gene>
    <name evidence="9" type="ORF">SAMD00023353_2801660</name>
</gene>
<evidence type="ECO:0000256" key="4">
    <source>
        <dbReference type="ARBA" id="ARBA00022723"/>
    </source>
</evidence>
<evidence type="ECO:0000256" key="7">
    <source>
        <dbReference type="RuleBase" id="RU000461"/>
    </source>
</evidence>
<evidence type="ECO:0000256" key="8">
    <source>
        <dbReference type="SAM" id="SignalP"/>
    </source>
</evidence>
<feature type="signal peptide" evidence="8">
    <location>
        <begin position="1"/>
        <end position="20"/>
    </location>
</feature>
<dbReference type="InterPro" id="IPR001128">
    <property type="entry name" value="Cyt_P450"/>
</dbReference>
<dbReference type="Proteomes" id="UP000054516">
    <property type="component" value="Unassembled WGS sequence"/>
</dbReference>
<dbReference type="GO" id="GO:0020037">
    <property type="term" value="F:heme binding"/>
    <property type="evidence" value="ECO:0007669"/>
    <property type="project" value="InterPro"/>
</dbReference>
<proteinExistence type="inferred from homology"/>
<keyword evidence="10" id="KW-1185">Reference proteome</keyword>
<dbReference type="Gene3D" id="1.10.630.10">
    <property type="entry name" value="Cytochrome P450"/>
    <property type="match status" value="1"/>
</dbReference>
<dbReference type="GO" id="GO:0004497">
    <property type="term" value="F:monooxygenase activity"/>
    <property type="evidence" value="ECO:0007669"/>
    <property type="project" value="UniProtKB-KW"/>
</dbReference>
<comment type="similarity">
    <text evidence="2 7">Belongs to the cytochrome P450 family.</text>
</comment>
<dbReference type="STRING" id="77044.A0A1W2TAI0"/>
<evidence type="ECO:0000256" key="2">
    <source>
        <dbReference type="ARBA" id="ARBA00010617"/>
    </source>
</evidence>
<dbReference type="InterPro" id="IPR036396">
    <property type="entry name" value="Cyt_P450_sf"/>
</dbReference>
<dbReference type="InterPro" id="IPR017972">
    <property type="entry name" value="Cyt_P450_CS"/>
</dbReference>
<keyword evidence="8" id="KW-0732">Signal</keyword>
<dbReference type="EMBL" id="DF977473">
    <property type="protein sequence ID" value="GAP82392.2"/>
    <property type="molecule type" value="Genomic_DNA"/>
</dbReference>
<dbReference type="OrthoDB" id="1470350at2759"/>
<evidence type="ECO:0000256" key="5">
    <source>
        <dbReference type="ARBA" id="ARBA00023004"/>
    </source>
</evidence>
<dbReference type="PANTHER" id="PTHR24305:SF166">
    <property type="entry name" value="CYTOCHROME P450 12A4, MITOCHONDRIAL-RELATED"/>
    <property type="match status" value="1"/>
</dbReference>
<dbReference type="GO" id="GO:0016705">
    <property type="term" value="F:oxidoreductase activity, acting on paired donors, with incorporation or reduction of molecular oxygen"/>
    <property type="evidence" value="ECO:0007669"/>
    <property type="project" value="InterPro"/>
</dbReference>
<keyword evidence="5 6" id="KW-0408">Iron</keyword>